<feature type="compositionally biased region" description="Polar residues" evidence="1">
    <location>
        <begin position="12"/>
        <end position="68"/>
    </location>
</feature>
<dbReference type="EMBL" id="MU858056">
    <property type="protein sequence ID" value="KAK4217888.1"/>
    <property type="molecule type" value="Genomic_DNA"/>
</dbReference>
<dbReference type="PANTHER" id="PTHR47349:SF1">
    <property type="entry name" value="AER328WP"/>
    <property type="match status" value="1"/>
</dbReference>
<gene>
    <name evidence="3" type="ORF">QBC37DRAFT_413480</name>
</gene>
<proteinExistence type="predicted"/>
<evidence type="ECO:0000313" key="3">
    <source>
        <dbReference type="EMBL" id="KAK4217888.1"/>
    </source>
</evidence>
<dbReference type="AlphaFoldDB" id="A0AAN6YG78"/>
<feature type="compositionally biased region" description="Low complexity" evidence="1">
    <location>
        <begin position="258"/>
        <end position="292"/>
    </location>
</feature>
<feature type="compositionally biased region" description="Polar residues" evidence="1">
    <location>
        <begin position="496"/>
        <end position="506"/>
    </location>
</feature>
<dbReference type="Pfam" id="PF26147">
    <property type="entry name" value="AB_HYDROLASE_YMC0-YMC35"/>
    <property type="match status" value="1"/>
</dbReference>
<dbReference type="InterPro" id="IPR058934">
    <property type="entry name" value="YMC020W-like"/>
</dbReference>
<evidence type="ECO:0000256" key="1">
    <source>
        <dbReference type="SAM" id="MobiDB-lite"/>
    </source>
</evidence>
<feature type="compositionally biased region" description="Basic and acidic residues" evidence="1">
    <location>
        <begin position="174"/>
        <end position="188"/>
    </location>
</feature>
<feature type="compositionally biased region" description="Acidic residues" evidence="1">
    <location>
        <begin position="189"/>
        <end position="198"/>
    </location>
</feature>
<feature type="compositionally biased region" description="Basic residues" evidence="1">
    <location>
        <begin position="1"/>
        <end position="11"/>
    </location>
</feature>
<feature type="compositionally biased region" description="Basic and acidic residues" evidence="1">
    <location>
        <begin position="354"/>
        <end position="372"/>
    </location>
</feature>
<reference evidence="3" key="1">
    <citation type="journal article" date="2023" name="Mol. Phylogenet. Evol.">
        <title>Genome-scale phylogeny and comparative genomics of the fungal order Sordariales.</title>
        <authorList>
            <person name="Hensen N."/>
            <person name="Bonometti L."/>
            <person name="Westerberg I."/>
            <person name="Brannstrom I.O."/>
            <person name="Guillou S."/>
            <person name="Cros-Aarteil S."/>
            <person name="Calhoun S."/>
            <person name="Haridas S."/>
            <person name="Kuo A."/>
            <person name="Mondo S."/>
            <person name="Pangilinan J."/>
            <person name="Riley R."/>
            <person name="LaButti K."/>
            <person name="Andreopoulos B."/>
            <person name="Lipzen A."/>
            <person name="Chen C."/>
            <person name="Yan M."/>
            <person name="Daum C."/>
            <person name="Ng V."/>
            <person name="Clum A."/>
            <person name="Steindorff A."/>
            <person name="Ohm R.A."/>
            <person name="Martin F."/>
            <person name="Silar P."/>
            <person name="Natvig D.O."/>
            <person name="Lalanne C."/>
            <person name="Gautier V."/>
            <person name="Ament-Velasquez S.L."/>
            <person name="Kruys A."/>
            <person name="Hutchinson M.I."/>
            <person name="Powell A.J."/>
            <person name="Barry K."/>
            <person name="Miller A.N."/>
            <person name="Grigoriev I.V."/>
            <person name="Debuchy R."/>
            <person name="Gladieux P."/>
            <person name="Hiltunen Thoren M."/>
            <person name="Johannesson H."/>
        </authorList>
    </citation>
    <scope>NUCLEOTIDE SEQUENCE</scope>
    <source>
        <strain evidence="3">PSN293</strain>
    </source>
</reference>
<evidence type="ECO:0000313" key="4">
    <source>
        <dbReference type="Proteomes" id="UP001301769"/>
    </source>
</evidence>
<sequence length="921" mass="99394">MMGSRSRKRSKPNPSEAGSKTSLPSEVQPESSTNSSHISQNTLVGASTSMPSSAADATNGYERTSISQPIPGGEGDGTSTPRSLITKQPHKTRSWYGSWPRGPPKSSPSTQVARETIQGGTLKSKGTIDLSRYDTKKSLDTMSVDGVNEPEPGPVMAGQQAANEPIPATTEPPKPAEDVPAKDTAKDEHEEDVPMDDGETMRTNELPSIQDNQAAAEMEQRPAASSSWLGWFARPPVPNSKTQANSQAEPEQQQIQNAEPTAEAAAATGSATVAASEEPSPSEPAKAAIPEEQVSAEPQTTAGPTDQQQSSAVTVAPRSSWFGLWSGGDTSVQSSAPAPEITTPVVPEAPSEPEPMKEPEDVVMEDAPRHDTLPTPPPKAGSTWAFWSRDTGKSSDKKPAQSPEQGQLAVIGEGSESHPQRANAIDVKDTPIKEQPLSSAKSSEQPAKGTPTVAKESSSKKGKRVRPQSLDLDEVDSRPATPKSTTSKPEVLVKAESSTKSSNGKPQPQAVVKPPAKNLLLPVFNNTYHVKENPTLIQQIAQLLLRTQQPPARHVHLSREPFKFKRALSIGVHGLFPANYLRPMIGQPTGTSIKFANHGAEAIRRWADANGNEDCEIEKVALEGEGRIGERVENLWKLLLNWIDHIRKADVILFACHSQGVPVSIILLAKLLELGIITTAKVGICAMAGVSLGPFPDYRSGMGMLMGSAAQLWEFADPKSEVSRRLEAGLKAALNYGARVTFVGSIDDQLVPLESAIYAPAHHPHIYRAVFIDGRVHAPDFIAHLVGFALKLRNLGVTDHGLIRELSVPLAGSLYSGEGHSRLYDDEQVYDLAVRHTLETTSVGNVPCEVHHNYQQGGGPTTPNNPYMLPWIMRGLLEEDFVKSELHSETAELLRQFDDWKPTTKALKDVKYRLEAVRSKL</sequence>
<comment type="caution">
    <text evidence="3">The sequence shown here is derived from an EMBL/GenBank/DDBJ whole genome shotgun (WGS) entry which is preliminary data.</text>
</comment>
<reference evidence="3" key="2">
    <citation type="submission" date="2023-05" db="EMBL/GenBank/DDBJ databases">
        <authorList>
            <consortium name="Lawrence Berkeley National Laboratory"/>
            <person name="Steindorff A."/>
            <person name="Hensen N."/>
            <person name="Bonometti L."/>
            <person name="Westerberg I."/>
            <person name="Brannstrom I.O."/>
            <person name="Guillou S."/>
            <person name="Cros-Aarteil S."/>
            <person name="Calhoun S."/>
            <person name="Haridas S."/>
            <person name="Kuo A."/>
            <person name="Mondo S."/>
            <person name="Pangilinan J."/>
            <person name="Riley R."/>
            <person name="Labutti K."/>
            <person name="Andreopoulos B."/>
            <person name="Lipzen A."/>
            <person name="Chen C."/>
            <person name="Yanf M."/>
            <person name="Daum C."/>
            <person name="Ng V."/>
            <person name="Clum A."/>
            <person name="Ohm R."/>
            <person name="Martin F."/>
            <person name="Silar P."/>
            <person name="Natvig D."/>
            <person name="Lalanne C."/>
            <person name="Gautier V."/>
            <person name="Ament-Velasquez S.L."/>
            <person name="Kruys A."/>
            <person name="Hutchinson M.I."/>
            <person name="Powell A.J."/>
            <person name="Barry K."/>
            <person name="Miller A.N."/>
            <person name="Grigoriev I.V."/>
            <person name="Debuchy R."/>
            <person name="Gladieux P."/>
            <person name="Thoren M.H."/>
            <person name="Johannesson H."/>
        </authorList>
    </citation>
    <scope>NUCLEOTIDE SEQUENCE</scope>
    <source>
        <strain evidence="3">PSN293</strain>
    </source>
</reference>
<feature type="compositionally biased region" description="Polar residues" evidence="1">
    <location>
        <begin position="239"/>
        <end position="257"/>
    </location>
</feature>
<organism evidence="3 4">
    <name type="scientific">Rhypophila decipiens</name>
    <dbReference type="NCBI Taxonomy" id="261697"/>
    <lineage>
        <taxon>Eukaryota</taxon>
        <taxon>Fungi</taxon>
        <taxon>Dikarya</taxon>
        <taxon>Ascomycota</taxon>
        <taxon>Pezizomycotina</taxon>
        <taxon>Sordariomycetes</taxon>
        <taxon>Sordariomycetidae</taxon>
        <taxon>Sordariales</taxon>
        <taxon>Naviculisporaceae</taxon>
        <taxon>Rhypophila</taxon>
    </lineage>
</organism>
<feature type="compositionally biased region" description="Polar residues" evidence="1">
    <location>
        <begin position="201"/>
        <end position="213"/>
    </location>
</feature>
<feature type="domain" description="YMC020W-like alpha/beta hydrolase" evidence="2">
    <location>
        <begin position="521"/>
        <end position="880"/>
    </location>
</feature>
<dbReference type="Proteomes" id="UP001301769">
    <property type="component" value="Unassembled WGS sequence"/>
</dbReference>
<dbReference type="PANTHER" id="PTHR47349">
    <property type="entry name" value="CHROMOSOME 8, WHOLE GENOME SHOTGUN SEQUENCE"/>
    <property type="match status" value="1"/>
</dbReference>
<feature type="compositionally biased region" description="Polar residues" evidence="1">
    <location>
        <begin position="296"/>
        <end position="313"/>
    </location>
</feature>
<keyword evidence="4" id="KW-1185">Reference proteome</keyword>
<evidence type="ECO:0000259" key="2">
    <source>
        <dbReference type="Pfam" id="PF26147"/>
    </source>
</evidence>
<protein>
    <recommendedName>
        <fullName evidence="2">YMC020W-like alpha/beta hydrolase domain-containing protein</fullName>
    </recommendedName>
</protein>
<feature type="compositionally biased region" description="Polar residues" evidence="1">
    <location>
        <begin position="107"/>
        <end position="121"/>
    </location>
</feature>
<dbReference type="InterPro" id="IPR058933">
    <property type="entry name" value="YMC020W-like_ab_hydrolase"/>
</dbReference>
<feature type="compositionally biased region" description="Polar residues" evidence="1">
    <location>
        <begin position="77"/>
        <end position="86"/>
    </location>
</feature>
<feature type="compositionally biased region" description="Basic and acidic residues" evidence="1">
    <location>
        <begin position="390"/>
        <end position="399"/>
    </location>
</feature>
<accession>A0AAN6YG78</accession>
<feature type="region of interest" description="Disordered" evidence="1">
    <location>
        <begin position="1"/>
        <end position="513"/>
    </location>
</feature>
<name>A0AAN6YG78_9PEZI</name>
<feature type="compositionally biased region" description="Polar residues" evidence="1">
    <location>
        <begin position="436"/>
        <end position="445"/>
    </location>
</feature>